<evidence type="ECO:0000256" key="7">
    <source>
        <dbReference type="SAM" id="Phobius"/>
    </source>
</evidence>
<evidence type="ECO:0000259" key="8">
    <source>
        <dbReference type="Pfam" id="PF06738"/>
    </source>
</evidence>
<feature type="transmembrane region" description="Helical" evidence="7">
    <location>
        <begin position="274"/>
        <end position="291"/>
    </location>
</feature>
<evidence type="ECO:0000256" key="3">
    <source>
        <dbReference type="ARBA" id="ARBA00022692"/>
    </source>
</evidence>
<dbReference type="Pfam" id="PF06738">
    <property type="entry name" value="ThrE"/>
    <property type="match status" value="1"/>
</dbReference>
<dbReference type="GO" id="GO:0005886">
    <property type="term" value="C:plasma membrane"/>
    <property type="evidence" value="ECO:0007669"/>
    <property type="project" value="UniProtKB-SubCell"/>
</dbReference>
<feature type="transmembrane region" description="Helical" evidence="7">
    <location>
        <begin position="212"/>
        <end position="231"/>
    </location>
</feature>
<evidence type="ECO:0000313" key="9">
    <source>
        <dbReference type="EMBL" id="SDE49093.1"/>
    </source>
</evidence>
<dbReference type="PANTHER" id="PTHR34390">
    <property type="entry name" value="UPF0442 PROTEIN YJJB-RELATED"/>
    <property type="match status" value="1"/>
</dbReference>
<dbReference type="GO" id="GO:0022857">
    <property type="term" value="F:transmembrane transporter activity"/>
    <property type="evidence" value="ECO:0007669"/>
    <property type="project" value="InterPro"/>
</dbReference>
<dbReference type="InterPro" id="IPR050539">
    <property type="entry name" value="ThrE_Dicarb/AminoAcid_Exp"/>
</dbReference>
<evidence type="ECO:0000256" key="4">
    <source>
        <dbReference type="ARBA" id="ARBA00022989"/>
    </source>
</evidence>
<dbReference type="AlphaFoldDB" id="A0A1G7DC59"/>
<comment type="similarity">
    <text evidence="6">Belongs to the ThrE exporter (TC 2.A.79) family.</text>
</comment>
<feature type="domain" description="Threonine/serine exporter-like N-terminal" evidence="8">
    <location>
        <begin position="56"/>
        <end position="294"/>
    </location>
</feature>
<keyword evidence="2" id="KW-1003">Cell membrane</keyword>
<gene>
    <name evidence="9" type="ORF">SAMN04244550_00550</name>
</gene>
<accession>A0A1G7DC59</accession>
<evidence type="ECO:0000313" key="10">
    <source>
        <dbReference type="Proteomes" id="UP000183812"/>
    </source>
</evidence>
<sequence length="299" mass="31830">MHPGGAGIADMRGGFDGCPALPGLLRGADCKKGNRMETGDDPVVIRHRELERYANTALKAGRIMMESGASVSVVHRGITMIARGFGVETIGLRSGYTSIAMTVHVADQTITRMLQVGRLGVNHRLDLAVRQLCARAERGGMSVEEVEAELARLVRETPRHAAWFTALAVGLACASFGRLLGVDWLAFGPVWLAGAIGQYIRHHLLHRGVNIFIVAGAIAFLSATLGGLGAIALQSATVQLAMMASILLLVPGVPSTNAQTDIMDGYPTMGSARAVWVLMIMLFAATGIWFAEELLGMRS</sequence>
<dbReference type="InterPro" id="IPR010619">
    <property type="entry name" value="ThrE-like_N"/>
</dbReference>
<dbReference type="GO" id="GO:0015744">
    <property type="term" value="P:succinate transport"/>
    <property type="evidence" value="ECO:0007669"/>
    <property type="project" value="TreeGrafter"/>
</dbReference>
<dbReference type="PANTHER" id="PTHR34390:SF2">
    <property type="entry name" value="SUCCINATE TRANSPORTER SUBUNIT YJJP-RELATED"/>
    <property type="match status" value="1"/>
</dbReference>
<organism evidence="9 10">
    <name type="scientific">Rhodobacter capsulatus</name>
    <name type="common">Rhodopseudomonas capsulata</name>
    <dbReference type="NCBI Taxonomy" id="1061"/>
    <lineage>
        <taxon>Bacteria</taxon>
        <taxon>Pseudomonadati</taxon>
        <taxon>Pseudomonadota</taxon>
        <taxon>Alphaproteobacteria</taxon>
        <taxon>Rhodobacterales</taxon>
        <taxon>Rhodobacter group</taxon>
        <taxon>Rhodobacter</taxon>
    </lineage>
</organism>
<dbReference type="Proteomes" id="UP000183812">
    <property type="component" value="Unassembled WGS sequence"/>
</dbReference>
<evidence type="ECO:0000256" key="2">
    <source>
        <dbReference type="ARBA" id="ARBA00022475"/>
    </source>
</evidence>
<name>A0A1G7DC59_RHOCA</name>
<keyword evidence="4 7" id="KW-1133">Transmembrane helix</keyword>
<protein>
    <submittedName>
        <fullName evidence="9">Uncharacterized membrane protein YjjP, DUF1212 family</fullName>
    </submittedName>
</protein>
<keyword evidence="3 7" id="KW-0812">Transmembrane</keyword>
<evidence type="ECO:0000256" key="6">
    <source>
        <dbReference type="ARBA" id="ARBA00034125"/>
    </source>
</evidence>
<proteinExistence type="inferred from homology"/>
<dbReference type="EMBL" id="FNAY01000001">
    <property type="protein sequence ID" value="SDE49093.1"/>
    <property type="molecule type" value="Genomic_DNA"/>
</dbReference>
<reference evidence="9 10" key="1">
    <citation type="submission" date="2016-10" db="EMBL/GenBank/DDBJ databases">
        <authorList>
            <person name="de Groot N.N."/>
        </authorList>
    </citation>
    <scope>NUCLEOTIDE SEQUENCE [LARGE SCALE GENOMIC DNA]</scope>
    <source>
        <strain evidence="10">DSM 938 / 37b4</strain>
    </source>
</reference>
<comment type="subcellular location">
    <subcellularLocation>
        <location evidence="1">Cell membrane</location>
        <topology evidence="1">Multi-pass membrane protein</topology>
    </subcellularLocation>
</comment>
<feature type="transmembrane region" description="Helical" evidence="7">
    <location>
        <begin position="161"/>
        <end position="178"/>
    </location>
</feature>
<evidence type="ECO:0000256" key="1">
    <source>
        <dbReference type="ARBA" id="ARBA00004651"/>
    </source>
</evidence>
<keyword evidence="5 7" id="KW-0472">Membrane</keyword>
<evidence type="ECO:0000256" key="5">
    <source>
        <dbReference type="ARBA" id="ARBA00023136"/>
    </source>
</evidence>